<comment type="caution">
    <text evidence="2">The sequence shown here is derived from an EMBL/GenBank/DDBJ whole genome shotgun (WGS) entry which is preliminary data.</text>
</comment>
<protein>
    <submittedName>
        <fullName evidence="2">Geranylgeranyl reductase family protein</fullName>
    </submittedName>
</protein>
<keyword evidence="3" id="KW-1185">Reference proteome</keyword>
<dbReference type="Gene3D" id="3.50.50.60">
    <property type="entry name" value="FAD/NAD(P)-binding domain"/>
    <property type="match status" value="1"/>
</dbReference>
<dbReference type="InterPro" id="IPR036188">
    <property type="entry name" value="FAD/NAD-bd_sf"/>
</dbReference>
<proteinExistence type="predicted"/>
<name>A0ABN3BHB6_9ACTN</name>
<accession>A0ABN3BHB6</accession>
<dbReference type="PANTHER" id="PTHR42685:SF22">
    <property type="entry name" value="CONDITIONED MEDIUM FACTOR RECEPTOR 1"/>
    <property type="match status" value="1"/>
</dbReference>
<dbReference type="Pfam" id="PF01494">
    <property type="entry name" value="FAD_binding_3"/>
    <property type="match status" value="1"/>
</dbReference>
<sequence>MSSTQAEETADVIVVGAGPAGSTTAFYLAQAGLDVLLLEKARFPRDKICGDGLTPRAVKELLTMGVDVRGSGWVRSRGLRACGAGLRVEMDWPDITGYPGFGLVRTRQDFDHLLAARAQAAGARLHEGTNVTDVLLDERTGHARGVVARRDGVEHRYGARLVVAADGASSRVAVRMGLQQRKDRTMGVAVRRYYATDRTSDDYLECWLDLQDPASSGRRSMLYGYGWLFPVGNGMWNVGVGTVSVHRRPDIDHRALLRDWTARLPEERQIDEDHATTAVRGHALPGGMSRTPQYTRGVLLAGDAAGLINPLSGEGIDYAMESGRFSAEVIVQALARSTASQCDRALNAYPQLLKDAFGGYFTLGRLVVQALGNPHLMKFVTAHSLRRPAVARMMFKLWCNLIDPRSNDAADRVMSAVLKATPAP</sequence>
<evidence type="ECO:0000259" key="1">
    <source>
        <dbReference type="Pfam" id="PF01494"/>
    </source>
</evidence>
<dbReference type="PRINTS" id="PR00420">
    <property type="entry name" value="RNGMNOXGNASE"/>
</dbReference>
<dbReference type="InterPro" id="IPR002938">
    <property type="entry name" value="FAD-bd"/>
</dbReference>
<feature type="domain" description="FAD-binding" evidence="1">
    <location>
        <begin position="10"/>
        <end position="321"/>
    </location>
</feature>
<evidence type="ECO:0000313" key="3">
    <source>
        <dbReference type="Proteomes" id="UP001501391"/>
    </source>
</evidence>
<evidence type="ECO:0000313" key="2">
    <source>
        <dbReference type="EMBL" id="GAA2195764.1"/>
    </source>
</evidence>
<dbReference type="SUPFAM" id="SSF51905">
    <property type="entry name" value="FAD/NAD(P)-binding domain"/>
    <property type="match status" value="1"/>
</dbReference>
<dbReference type="PANTHER" id="PTHR42685">
    <property type="entry name" value="GERANYLGERANYL DIPHOSPHATE REDUCTASE"/>
    <property type="match status" value="1"/>
</dbReference>
<reference evidence="2 3" key="1">
    <citation type="journal article" date="2019" name="Int. J. Syst. Evol. Microbiol.">
        <title>The Global Catalogue of Microorganisms (GCM) 10K type strain sequencing project: providing services to taxonomists for standard genome sequencing and annotation.</title>
        <authorList>
            <consortium name="The Broad Institute Genomics Platform"/>
            <consortium name="The Broad Institute Genome Sequencing Center for Infectious Disease"/>
            <person name="Wu L."/>
            <person name="Ma J."/>
        </authorList>
    </citation>
    <scope>NUCLEOTIDE SEQUENCE [LARGE SCALE GENOMIC DNA]</scope>
    <source>
        <strain evidence="2 3">JCM 14924</strain>
    </source>
</reference>
<dbReference type="NCBIfam" id="TIGR02032">
    <property type="entry name" value="GG-red-SF"/>
    <property type="match status" value="1"/>
</dbReference>
<organism evidence="2 3">
    <name type="scientific">Streptomyces bangladeshensis</name>
    <dbReference type="NCBI Taxonomy" id="295352"/>
    <lineage>
        <taxon>Bacteria</taxon>
        <taxon>Bacillati</taxon>
        <taxon>Actinomycetota</taxon>
        <taxon>Actinomycetes</taxon>
        <taxon>Kitasatosporales</taxon>
        <taxon>Streptomycetaceae</taxon>
        <taxon>Streptomyces</taxon>
    </lineage>
</organism>
<dbReference type="InterPro" id="IPR011777">
    <property type="entry name" value="Geranylgeranyl_Rdtase_fam"/>
</dbReference>
<gene>
    <name evidence="2" type="ORF">GCM10009787_27220</name>
</gene>
<dbReference type="InterPro" id="IPR050407">
    <property type="entry name" value="Geranylgeranyl_reductase"/>
</dbReference>
<dbReference type="Proteomes" id="UP001501391">
    <property type="component" value="Unassembled WGS sequence"/>
</dbReference>
<dbReference type="RefSeq" id="WP_346162745.1">
    <property type="nucleotide sequence ID" value="NZ_BAAAOQ010000008.1"/>
</dbReference>
<dbReference type="EMBL" id="BAAAOQ010000008">
    <property type="protein sequence ID" value="GAA2195764.1"/>
    <property type="molecule type" value="Genomic_DNA"/>
</dbReference>